<evidence type="ECO:0000313" key="1">
    <source>
        <dbReference type="EMBL" id="DAD94037.1"/>
    </source>
</evidence>
<accession>A0A8S5NGS5</accession>
<organism evidence="1">
    <name type="scientific">Myoviridae sp. ct7bD4</name>
    <dbReference type="NCBI Taxonomy" id="2826618"/>
    <lineage>
        <taxon>Viruses</taxon>
        <taxon>Duplodnaviria</taxon>
        <taxon>Heunggongvirae</taxon>
        <taxon>Uroviricota</taxon>
        <taxon>Caudoviricetes</taxon>
    </lineage>
</organism>
<reference evidence="1" key="1">
    <citation type="journal article" date="2021" name="Proc. Natl. Acad. Sci. U.S.A.">
        <title>A Catalog of Tens of Thousands of Viruses from Human Metagenomes Reveals Hidden Associations with Chronic Diseases.</title>
        <authorList>
            <person name="Tisza M.J."/>
            <person name="Buck C.B."/>
        </authorList>
    </citation>
    <scope>NUCLEOTIDE SEQUENCE</scope>
    <source>
        <strain evidence="1">Ct7bD4</strain>
    </source>
</reference>
<proteinExistence type="predicted"/>
<name>A0A8S5NGS5_9CAUD</name>
<sequence length="73" mass="8187">MKQQISDITPVVAALDRYIISTLDNGYLEEVQSVAGLISVRIALVSTHQEMTTKERALPVRQNGQTLYARRTK</sequence>
<protein>
    <submittedName>
        <fullName evidence="1">Uncharacterized protein</fullName>
    </submittedName>
</protein>
<dbReference type="EMBL" id="BK015172">
    <property type="protein sequence ID" value="DAD94037.1"/>
    <property type="molecule type" value="Genomic_DNA"/>
</dbReference>